<dbReference type="Proteomes" id="UP001151760">
    <property type="component" value="Unassembled WGS sequence"/>
</dbReference>
<feature type="region of interest" description="Disordered" evidence="1">
    <location>
        <begin position="101"/>
        <end position="122"/>
    </location>
</feature>
<evidence type="ECO:0000313" key="3">
    <source>
        <dbReference type="Proteomes" id="UP001151760"/>
    </source>
</evidence>
<reference evidence="2" key="2">
    <citation type="submission" date="2022-01" db="EMBL/GenBank/DDBJ databases">
        <authorList>
            <person name="Yamashiro T."/>
            <person name="Shiraishi A."/>
            <person name="Satake H."/>
            <person name="Nakayama K."/>
        </authorList>
    </citation>
    <scope>NUCLEOTIDE SEQUENCE</scope>
</reference>
<keyword evidence="3" id="KW-1185">Reference proteome</keyword>
<sequence length="122" mass="13824">MSVFKESENRFMVTDEQTYNLDDSRNKLTNVLAYSGKLDYVYECDEVFSTWMAFGGNARDLGSFGEETDKITDLHQILEEVLVAERGDGVVGIKRRCRDPSNDGVKDLETASGRSRLNEDLE</sequence>
<name>A0ABQ5GS72_9ASTR</name>
<evidence type="ECO:0000256" key="1">
    <source>
        <dbReference type="SAM" id="MobiDB-lite"/>
    </source>
</evidence>
<organism evidence="2 3">
    <name type="scientific">Tanacetum coccineum</name>
    <dbReference type="NCBI Taxonomy" id="301880"/>
    <lineage>
        <taxon>Eukaryota</taxon>
        <taxon>Viridiplantae</taxon>
        <taxon>Streptophyta</taxon>
        <taxon>Embryophyta</taxon>
        <taxon>Tracheophyta</taxon>
        <taxon>Spermatophyta</taxon>
        <taxon>Magnoliopsida</taxon>
        <taxon>eudicotyledons</taxon>
        <taxon>Gunneridae</taxon>
        <taxon>Pentapetalae</taxon>
        <taxon>asterids</taxon>
        <taxon>campanulids</taxon>
        <taxon>Asterales</taxon>
        <taxon>Asteraceae</taxon>
        <taxon>Asteroideae</taxon>
        <taxon>Anthemideae</taxon>
        <taxon>Anthemidinae</taxon>
        <taxon>Tanacetum</taxon>
    </lineage>
</organism>
<accession>A0ABQ5GS72</accession>
<gene>
    <name evidence="2" type="ORF">Tco_1044462</name>
</gene>
<evidence type="ECO:0000313" key="2">
    <source>
        <dbReference type="EMBL" id="GJT77737.1"/>
    </source>
</evidence>
<comment type="caution">
    <text evidence="2">The sequence shown here is derived from an EMBL/GenBank/DDBJ whole genome shotgun (WGS) entry which is preliminary data.</text>
</comment>
<proteinExistence type="predicted"/>
<reference evidence="2" key="1">
    <citation type="journal article" date="2022" name="Int. J. Mol. Sci.">
        <title>Draft Genome of Tanacetum Coccineum: Genomic Comparison of Closely Related Tanacetum-Family Plants.</title>
        <authorList>
            <person name="Yamashiro T."/>
            <person name="Shiraishi A."/>
            <person name="Nakayama K."/>
            <person name="Satake H."/>
        </authorList>
    </citation>
    <scope>NUCLEOTIDE SEQUENCE</scope>
</reference>
<dbReference type="EMBL" id="BQNB010018739">
    <property type="protein sequence ID" value="GJT77737.1"/>
    <property type="molecule type" value="Genomic_DNA"/>
</dbReference>
<protein>
    <submittedName>
        <fullName evidence="2">Uncharacterized protein</fullName>
    </submittedName>
</protein>